<gene>
    <name evidence="3" type="ORF">C4F49_12825</name>
</gene>
<dbReference type="Proteomes" id="UP000616201">
    <property type="component" value="Unassembled WGS sequence"/>
</dbReference>
<protein>
    <submittedName>
        <fullName evidence="3">PorT family protein</fullName>
    </submittedName>
</protein>
<sequence>MKKVLLSLGAALFLAAGAQAQVSYGLKAGVNLGKFSNVSDAAKDYQVMNPSFYVTGFADLPVASNFSIQPGVSLQGKGSKFNYDGDGLDGKSTTNVMSVEIPVNAVYYIPAGAGNVYLGLGPYIGFNVSGKTKTSGSIGDWGVEGENDIKFSGDNKNMNLIDAGANFMAGYKVNNGLLINAGYGLGLTNLNPSDNSDNNYSSRTLNFGIGFQF</sequence>
<dbReference type="RefSeq" id="WP_196936178.1">
    <property type="nucleotide sequence ID" value="NZ_MU158698.1"/>
</dbReference>
<dbReference type="InterPro" id="IPR025665">
    <property type="entry name" value="Beta-barrel_OMP_2"/>
</dbReference>
<evidence type="ECO:0000313" key="4">
    <source>
        <dbReference type="Proteomes" id="UP000616201"/>
    </source>
</evidence>
<feature type="domain" description="Outer membrane protein beta-barrel" evidence="2">
    <location>
        <begin position="19"/>
        <end position="190"/>
    </location>
</feature>
<organism evidence="3 4">
    <name type="scientific">Sphingobacterium hungaricum</name>
    <dbReference type="NCBI Taxonomy" id="2082723"/>
    <lineage>
        <taxon>Bacteria</taxon>
        <taxon>Pseudomonadati</taxon>
        <taxon>Bacteroidota</taxon>
        <taxon>Sphingobacteriia</taxon>
        <taxon>Sphingobacteriales</taxon>
        <taxon>Sphingobacteriaceae</taxon>
        <taxon>Sphingobacterium</taxon>
    </lineage>
</organism>
<dbReference type="AlphaFoldDB" id="A0A928YQS6"/>
<feature type="chain" id="PRO_5037749846" evidence="1">
    <location>
        <begin position="21"/>
        <end position="213"/>
    </location>
</feature>
<feature type="signal peptide" evidence="1">
    <location>
        <begin position="1"/>
        <end position="20"/>
    </location>
</feature>
<evidence type="ECO:0000256" key="1">
    <source>
        <dbReference type="SAM" id="SignalP"/>
    </source>
</evidence>
<keyword evidence="4" id="KW-1185">Reference proteome</keyword>
<keyword evidence="1" id="KW-0732">Signal</keyword>
<accession>A0A928YQS6</accession>
<proteinExistence type="predicted"/>
<dbReference type="EMBL" id="PRDK01000006">
    <property type="protein sequence ID" value="MBE8714566.1"/>
    <property type="molecule type" value="Genomic_DNA"/>
</dbReference>
<evidence type="ECO:0000313" key="3">
    <source>
        <dbReference type="EMBL" id="MBE8714566.1"/>
    </source>
</evidence>
<evidence type="ECO:0000259" key="2">
    <source>
        <dbReference type="Pfam" id="PF13568"/>
    </source>
</evidence>
<dbReference type="Pfam" id="PF13568">
    <property type="entry name" value="OMP_b-brl_2"/>
    <property type="match status" value="1"/>
</dbReference>
<reference evidence="3" key="1">
    <citation type="submission" date="2018-02" db="EMBL/GenBank/DDBJ databases">
        <authorList>
            <person name="Vasarhelyi B.M."/>
            <person name="Deshmukh S."/>
            <person name="Balint B."/>
            <person name="Kukolya J."/>
        </authorList>
    </citation>
    <scope>NUCLEOTIDE SEQUENCE</scope>
    <source>
        <strain evidence="3">KB22</strain>
    </source>
</reference>
<comment type="caution">
    <text evidence="3">The sequence shown here is derived from an EMBL/GenBank/DDBJ whole genome shotgun (WGS) entry which is preliminary data.</text>
</comment>
<name>A0A928YQS6_9SPHI</name>